<keyword evidence="3" id="KW-1185">Reference proteome</keyword>
<evidence type="ECO:0000256" key="1">
    <source>
        <dbReference type="SAM" id="Phobius"/>
    </source>
</evidence>
<protein>
    <recommendedName>
        <fullName evidence="4">DUF1440 domain-containing protein</fullName>
    </recommendedName>
</protein>
<dbReference type="EMBL" id="CP117167">
    <property type="protein sequence ID" value="WCT10802.1"/>
    <property type="molecule type" value="Genomic_DNA"/>
</dbReference>
<gene>
    <name evidence="2" type="ORF">PQO05_18875</name>
</gene>
<proteinExistence type="predicted"/>
<feature type="transmembrane region" description="Helical" evidence="1">
    <location>
        <begin position="58"/>
        <end position="79"/>
    </location>
</feature>
<dbReference type="Proteomes" id="UP001216139">
    <property type="component" value="Chromosome"/>
</dbReference>
<sequence length="166" mass="18413">MRIKNIYLALLLTVFITGTMDAAATLLLNNKVPVAQVFSFIASGVFGRAAFVMSGKMVAYGILFHYMISYVFTTTWFVSFPLFTRLFRNKYVIGVLYGLFTWLIMSFIVTPLSHTPKGKHGMTPYGAGIGMATLVICVGLPTALMAANYYSNSVRKSESSKEIRFT</sequence>
<name>A0ABY7T320_9SPHI</name>
<organism evidence="2 3">
    <name type="scientific">Mucilaginibacter jinjuensis</name>
    <dbReference type="NCBI Taxonomy" id="1176721"/>
    <lineage>
        <taxon>Bacteria</taxon>
        <taxon>Pseudomonadati</taxon>
        <taxon>Bacteroidota</taxon>
        <taxon>Sphingobacteriia</taxon>
        <taxon>Sphingobacteriales</taxon>
        <taxon>Sphingobacteriaceae</taxon>
        <taxon>Mucilaginibacter</taxon>
    </lineage>
</organism>
<feature type="transmembrane region" description="Helical" evidence="1">
    <location>
        <begin position="91"/>
        <end position="113"/>
    </location>
</feature>
<keyword evidence="1" id="KW-0472">Membrane</keyword>
<dbReference type="RefSeq" id="WP_273628993.1">
    <property type="nucleotide sequence ID" value="NZ_CP117167.1"/>
</dbReference>
<evidence type="ECO:0008006" key="4">
    <source>
        <dbReference type="Google" id="ProtNLM"/>
    </source>
</evidence>
<evidence type="ECO:0000313" key="2">
    <source>
        <dbReference type="EMBL" id="WCT10802.1"/>
    </source>
</evidence>
<evidence type="ECO:0000313" key="3">
    <source>
        <dbReference type="Proteomes" id="UP001216139"/>
    </source>
</evidence>
<feature type="transmembrane region" description="Helical" evidence="1">
    <location>
        <begin position="125"/>
        <end position="150"/>
    </location>
</feature>
<keyword evidence="1" id="KW-1133">Transmembrane helix</keyword>
<reference evidence="2 3" key="1">
    <citation type="submission" date="2023-02" db="EMBL/GenBank/DDBJ databases">
        <title>Genome sequence of Mucilaginibacter jinjuensis strain KACC 16571.</title>
        <authorList>
            <person name="Kim S."/>
            <person name="Heo J."/>
            <person name="Kwon S.-W."/>
        </authorList>
    </citation>
    <scope>NUCLEOTIDE SEQUENCE [LARGE SCALE GENOMIC DNA]</scope>
    <source>
        <strain evidence="2 3">KACC 16571</strain>
    </source>
</reference>
<keyword evidence="1" id="KW-0812">Transmembrane</keyword>
<accession>A0ABY7T320</accession>